<accession>A0A9P5MS90</accession>
<dbReference type="PROSITE" id="PS50053">
    <property type="entry name" value="UBIQUITIN_2"/>
    <property type="match status" value="1"/>
</dbReference>
<dbReference type="Pfam" id="PF13373">
    <property type="entry name" value="Dsc3_C"/>
    <property type="match status" value="1"/>
</dbReference>
<feature type="transmembrane region" description="Helical" evidence="2">
    <location>
        <begin position="285"/>
        <end position="304"/>
    </location>
</feature>
<evidence type="ECO:0000256" key="1">
    <source>
        <dbReference type="SAM" id="MobiDB-lite"/>
    </source>
</evidence>
<evidence type="ECO:0000259" key="3">
    <source>
        <dbReference type="PROSITE" id="PS50053"/>
    </source>
</evidence>
<dbReference type="Proteomes" id="UP000759537">
    <property type="component" value="Unassembled WGS sequence"/>
</dbReference>
<dbReference type="AlphaFoldDB" id="A0A9P5MS90"/>
<dbReference type="PANTHER" id="PTHR28049">
    <property type="entry name" value="TRANSMEMBRANE PROTEIN YOR223W"/>
    <property type="match status" value="1"/>
</dbReference>
<keyword evidence="2" id="KW-0472">Membrane</keyword>
<dbReference type="InterPro" id="IPR045226">
    <property type="entry name" value="Dsc3"/>
</dbReference>
<dbReference type="CDD" id="cd17039">
    <property type="entry name" value="Ubl_ubiquitin_like"/>
    <property type="match status" value="1"/>
</dbReference>
<feature type="region of interest" description="Disordered" evidence="1">
    <location>
        <begin position="103"/>
        <end position="124"/>
    </location>
</feature>
<dbReference type="InterPro" id="IPR029071">
    <property type="entry name" value="Ubiquitin-like_domsf"/>
</dbReference>
<protein>
    <submittedName>
        <fullName evidence="4">DUF2407 C-terminal domain-containing protein</fullName>
    </submittedName>
</protein>
<reference evidence="4" key="2">
    <citation type="journal article" date="2020" name="Nat. Commun.">
        <title>Large-scale genome sequencing of mycorrhizal fungi provides insights into the early evolution of symbiotic traits.</title>
        <authorList>
            <person name="Miyauchi S."/>
            <person name="Kiss E."/>
            <person name="Kuo A."/>
            <person name="Drula E."/>
            <person name="Kohler A."/>
            <person name="Sanchez-Garcia M."/>
            <person name="Morin E."/>
            <person name="Andreopoulos B."/>
            <person name="Barry K.W."/>
            <person name="Bonito G."/>
            <person name="Buee M."/>
            <person name="Carver A."/>
            <person name="Chen C."/>
            <person name="Cichocki N."/>
            <person name="Clum A."/>
            <person name="Culley D."/>
            <person name="Crous P.W."/>
            <person name="Fauchery L."/>
            <person name="Girlanda M."/>
            <person name="Hayes R.D."/>
            <person name="Keri Z."/>
            <person name="LaButti K."/>
            <person name="Lipzen A."/>
            <person name="Lombard V."/>
            <person name="Magnuson J."/>
            <person name="Maillard F."/>
            <person name="Murat C."/>
            <person name="Nolan M."/>
            <person name="Ohm R.A."/>
            <person name="Pangilinan J."/>
            <person name="Pereira M.F."/>
            <person name="Perotto S."/>
            <person name="Peter M."/>
            <person name="Pfister S."/>
            <person name="Riley R."/>
            <person name="Sitrit Y."/>
            <person name="Stielow J.B."/>
            <person name="Szollosi G."/>
            <person name="Zifcakova L."/>
            <person name="Stursova M."/>
            <person name="Spatafora J.W."/>
            <person name="Tedersoo L."/>
            <person name="Vaario L.M."/>
            <person name="Yamada A."/>
            <person name="Yan M."/>
            <person name="Wang P."/>
            <person name="Xu J."/>
            <person name="Bruns T."/>
            <person name="Baldrian P."/>
            <person name="Vilgalys R."/>
            <person name="Dunand C."/>
            <person name="Henrissat B."/>
            <person name="Grigoriev I.V."/>
            <person name="Hibbett D."/>
            <person name="Nagy L.G."/>
            <person name="Martin F.M."/>
        </authorList>
    </citation>
    <scope>NUCLEOTIDE SEQUENCE</scope>
    <source>
        <strain evidence="4">Prilba</strain>
    </source>
</reference>
<name>A0A9P5MS90_9AGAM</name>
<comment type="caution">
    <text evidence="4">The sequence shown here is derived from an EMBL/GenBank/DDBJ whole genome shotgun (WGS) entry which is preliminary data.</text>
</comment>
<feature type="transmembrane region" description="Helical" evidence="2">
    <location>
        <begin position="237"/>
        <end position="256"/>
    </location>
</feature>
<dbReference type="OrthoDB" id="2556122at2759"/>
<evidence type="ECO:0000256" key="2">
    <source>
        <dbReference type="SAM" id="Phobius"/>
    </source>
</evidence>
<dbReference type="InterPro" id="IPR019413">
    <property type="entry name" value="Dsc3_ub-like_dom"/>
</dbReference>
<dbReference type="SUPFAM" id="SSF54236">
    <property type="entry name" value="Ubiquitin-like"/>
    <property type="match status" value="1"/>
</dbReference>
<reference evidence="4" key="1">
    <citation type="submission" date="2019-10" db="EMBL/GenBank/DDBJ databases">
        <authorList>
            <consortium name="DOE Joint Genome Institute"/>
            <person name="Kuo A."/>
            <person name="Miyauchi S."/>
            <person name="Kiss E."/>
            <person name="Drula E."/>
            <person name="Kohler A."/>
            <person name="Sanchez-Garcia M."/>
            <person name="Andreopoulos B."/>
            <person name="Barry K.W."/>
            <person name="Bonito G."/>
            <person name="Buee M."/>
            <person name="Carver A."/>
            <person name="Chen C."/>
            <person name="Cichocki N."/>
            <person name="Clum A."/>
            <person name="Culley D."/>
            <person name="Crous P.W."/>
            <person name="Fauchery L."/>
            <person name="Girlanda M."/>
            <person name="Hayes R."/>
            <person name="Keri Z."/>
            <person name="LaButti K."/>
            <person name="Lipzen A."/>
            <person name="Lombard V."/>
            <person name="Magnuson J."/>
            <person name="Maillard F."/>
            <person name="Morin E."/>
            <person name="Murat C."/>
            <person name="Nolan M."/>
            <person name="Ohm R."/>
            <person name="Pangilinan J."/>
            <person name="Pereira M."/>
            <person name="Perotto S."/>
            <person name="Peter M."/>
            <person name="Riley R."/>
            <person name="Sitrit Y."/>
            <person name="Stielow B."/>
            <person name="Szollosi G."/>
            <person name="Zifcakova L."/>
            <person name="Stursova M."/>
            <person name="Spatafora J.W."/>
            <person name="Tedersoo L."/>
            <person name="Vaario L.-M."/>
            <person name="Yamada A."/>
            <person name="Yan M."/>
            <person name="Wang P."/>
            <person name="Xu J."/>
            <person name="Bruns T."/>
            <person name="Baldrian P."/>
            <person name="Vilgalys R."/>
            <person name="Henrissat B."/>
            <person name="Grigoriev I.V."/>
            <person name="Hibbett D."/>
            <person name="Nagy L.G."/>
            <person name="Martin F.M."/>
        </authorList>
    </citation>
    <scope>NUCLEOTIDE SEQUENCE</scope>
    <source>
        <strain evidence="4">Prilba</strain>
    </source>
</reference>
<dbReference type="Pfam" id="PF10302">
    <property type="entry name" value="Dsc3_N"/>
    <property type="match status" value="1"/>
</dbReference>
<organism evidence="4 5">
    <name type="scientific">Russula ochroleuca</name>
    <dbReference type="NCBI Taxonomy" id="152965"/>
    <lineage>
        <taxon>Eukaryota</taxon>
        <taxon>Fungi</taxon>
        <taxon>Dikarya</taxon>
        <taxon>Basidiomycota</taxon>
        <taxon>Agaricomycotina</taxon>
        <taxon>Agaricomycetes</taxon>
        <taxon>Russulales</taxon>
        <taxon>Russulaceae</taxon>
        <taxon>Russula</taxon>
    </lineage>
</organism>
<dbReference type="EMBL" id="WHVB01000014">
    <property type="protein sequence ID" value="KAF8476727.1"/>
    <property type="molecule type" value="Genomic_DNA"/>
</dbReference>
<sequence>MQTLSEKAKGKQRADPIPEDAFNRGGPIPQRQLMVRFTEGVQDLVLHVAEHDSVRDVKAKIREARPKLQRRRLRLIHAGRLLADGTHLESWLGTLEERQQRAAATRAAKDEPDPSILPNAPPPSSAAALPWLHCSVGAQLSDGEEDGEVQPQEAQIKPLRGFDRLAAAGFSEDDILNFRRQFHSRSAADYISTAEFPTEEEYEEHARALEEQWIDALGSGGAGAGSGSSESDSRGRAVLNGIVIGFFFPLLPFFFFRGSKPAAFWDSGHAIETTESTVFSRRMQMGLVVGFIMNVMFGMWRYLWGTF</sequence>
<keyword evidence="2" id="KW-0812">Transmembrane</keyword>
<gene>
    <name evidence="4" type="ORF">DFH94DRAFT_634668</name>
</gene>
<dbReference type="InterPro" id="IPR025390">
    <property type="entry name" value="Dsc3_C"/>
</dbReference>
<evidence type="ECO:0000313" key="4">
    <source>
        <dbReference type="EMBL" id="KAF8476727.1"/>
    </source>
</evidence>
<evidence type="ECO:0000313" key="5">
    <source>
        <dbReference type="Proteomes" id="UP000759537"/>
    </source>
</evidence>
<dbReference type="PANTHER" id="PTHR28049:SF1">
    <property type="entry name" value="DSC E3 UBIQUITIN LIGASE COMPLEX SUBUNIT 3"/>
    <property type="match status" value="1"/>
</dbReference>
<dbReference type="GO" id="GO:0005783">
    <property type="term" value="C:endoplasmic reticulum"/>
    <property type="evidence" value="ECO:0007669"/>
    <property type="project" value="TreeGrafter"/>
</dbReference>
<dbReference type="Gene3D" id="3.10.20.90">
    <property type="entry name" value="Phosphatidylinositol 3-kinase Catalytic Subunit, Chain A, domain 1"/>
    <property type="match status" value="1"/>
</dbReference>
<dbReference type="InterPro" id="IPR000626">
    <property type="entry name" value="Ubiquitin-like_dom"/>
</dbReference>
<feature type="compositionally biased region" description="Basic and acidic residues" evidence="1">
    <location>
        <begin position="1"/>
        <end position="16"/>
    </location>
</feature>
<feature type="region of interest" description="Disordered" evidence="1">
    <location>
        <begin position="1"/>
        <end position="27"/>
    </location>
</feature>
<keyword evidence="5" id="KW-1185">Reference proteome</keyword>
<dbReference type="GO" id="GO:0044695">
    <property type="term" value="C:Dsc E3 ubiquitin ligase complex"/>
    <property type="evidence" value="ECO:0007669"/>
    <property type="project" value="InterPro"/>
</dbReference>
<keyword evidence="2" id="KW-1133">Transmembrane helix</keyword>
<feature type="domain" description="Ubiquitin-like" evidence="3">
    <location>
        <begin position="31"/>
        <end position="90"/>
    </location>
</feature>
<proteinExistence type="predicted"/>